<evidence type="ECO:0000256" key="1">
    <source>
        <dbReference type="ARBA" id="ARBA00038240"/>
    </source>
</evidence>
<evidence type="ECO:0000313" key="3">
    <source>
        <dbReference type="EMBL" id="MCT2561922.1"/>
    </source>
</evidence>
<organism evidence="3 4">
    <name type="scientific">Chryseobacterium herbae</name>
    <dbReference type="NCBI Taxonomy" id="2976476"/>
    <lineage>
        <taxon>Bacteria</taxon>
        <taxon>Pseudomonadati</taxon>
        <taxon>Bacteroidota</taxon>
        <taxon>Flavobacteriia</taxon>
        <taxon>Flavobacteriales</taxon>
        <taxon>Weeksellaceae</taxon>
        <taxon>Chryseobacterium group</taxon>
        <taxon>Chryseobacterium</taxon>
    </lineage>
</organism>
<dbReference type="Gene3D" id="3.30.200.20">
    <property type="entry name" value="Phosphorylase Kinase, domain 1"/>
    <property type="match status" value="1"/>
</dbReference>
<dbReference type="Gene3D" id="3.90.1200.10">
    <property type="match status" value="1"/>
</dbReference>
<proteinExistence type="inferred from homology"/>
<sequence>MTTFPVIASTLSEKDLGNFIIEKYNLNSNFECKLFRTGVNHTYFISDSNTKYVVRVYCHNWRSKTEITEELKLLKTLKSNNLSVSFPISDKNDELIHEVNAPEGIRYVVLFSFANGEKKRFMTNENCFAVGSLIAKIHNITAGNKIERVNYDSEILLRKSYNYLKQFFTEDLNAMKFLKEIGEKISKSFQETNLKDSQKGIVHLDIWYDNFSINAENEITIFDFDNCGNGLLVLDVGYFCKQLFFIEQDKNQYELKVKSFLEGYREVRELSDKEIDLIPEAGASIFIFYLGLQAQRFDWSNIFLTENYLKMFVGRIIDWCDYYKIEKD</sequence>
<dbReference type="InterPro" id="IPR050249">
    <property type="entry name" value="Pseudomonas-type_ThrB"/>
</dbReference>
<dbReference type="EMBL" id="JAOAMU010000002">
    <property type="protein sequence ID" value="MCT2561922.1"/>
    <property type="molecule type" value="Genomic_DNA"/>
</dbReference>
<accession>A0ABT2ISW9</accession>
<evidence type="ECO:0000313" key="4">
    <source>
        <dbReference type="Proteomes" id="UP001525566"/>
    </source>
</evidence>
<dbReference type="SUPFAM" id="SSF56112">
    <property type="entry name" value="Protein kinase-like (PK-like)"/>
    <property type="match status" value="1"/>
</dbReference>
<dbReference type="PANTHER" id="PTHR21064:SF6">
    <property type="entry name" value="AMINOGLYCOSIDE PHOSPHOTRANSFERASE DOMAIN-CONTAINING PROTEIN"/>
    <property type="match status" value="1"/>
</dbReference>
<dbReference type="RefSeq" id="WP_259838255.1">
    <property type="nucleotide sequence ID" value="NZ_JAOAMU010000002.1"/>
</dbReference>
<dbReference type="InterPro" id="IPR002575">
    <property type="entry name" value="Aminoglycoside_PTrfase"/>
</dbReference>
<comment type="caution">
    <text evidence="3">The sequence shown here is derived from an EMBL/GenBank/DDBJ whole genome shotgun (WGS) entry which is preliminary data.</text>
</comment>
<dbReference type="Pfam" id="PF01636">
    <property type="entry name" value="APH"/>
    <property type="match status" value="1"/>
</dbReference>
<comment type="similarity">
    <text evidence="1">Belongs to the pseudomonas-type ThrB family.</text>
</comment>
<dbReference type="PANTHER" id="PTHR21064">
    <property type="entry name" value="AMINOGLYCOSIDE PHOSPHOTRANSFERASE DOMAIN-CONTAINING PROTEIN-RELATED"/>
    <property type="match status" value="1"/>
</dbReference>
<feature type="domain" description="Aminoglycoside phosphotransferase" evidence="2">
    <location>
        <begin position="35"/>
        <end position="270"/>
    </location>
</feature>
<protein>
    <submittedName>
        <fullName evidence="3">Phosphotransferase</fullName>
    </submittedName>
</protein>
<gene>
    <name evidence="3" type="ORF">N0B48_08495</name>
</gene>
<keyword evidence="4" id="KW-1185">Reference proteome</keyword>
<dbReference type="Proteomes" id="UP001525566">
    <property type="component" value="Unassembled WGS sequence"/>
</dbReference>
<reference evidence="3 4" key="1">
    <citation type="submission" date="2022-09" db="EMBL/GenBank/DDBJ databases">
        <title>Chryseobacterium oleae sp.nov., isolated from the inter-root soil of Pyrola calliantha H. Andr. in Tibet.</title>
        <authorList>
            <person name="Li Z."/>
        </authorList>
    </citation>
    <scope>NUCLEOTIDE SEQUENCE [LARGE SCALE GENOMIC DNA]</scope>
    <source>
        <strain evidence="4">pc1-10</strain>
    </source>
</reference>
<name>A0ABT2ISW9_9FLAO</name>
<evidence type="ECO:0000259" key="2">
    <source>
        <dbReference type="Pfam" id="PF01636"/>
    </source>
</evidence>
<dbReference type="InterPro" id="IPR011009">
    <property type="entry name" value="Kinase-like_dom_sf"/>
</dbReference>